<sequence length="209" mass="23018">MIGEHTPSANVLALYASICQQNDFVPIVEPEILPDVDHDLKRCQCVTEKVLAAVYEALSDHHIYLEGTLPKPNMVTPGHVCTQKFSHKETAMATVTALRRTVPPPPEPRPHVVPGIIFLCGGQSEEEASINFNAINKRPLLKPWALTFSYGRALQASLCPEGLEWEEGKQEGGAGGVHQARPGQQPRLSRKTHPKRSGWGCCQRVPLHL</sequence>
<evidence type="ECO:0000313" key="7">
    <source>
        <dbReference type="EMBL" id="KAK2116342.1"/>
    </source>
</evidence>
<keyword evidence="4" id="KW-0324">Glycolysis</keyword>
<dbReference type="InterPro" id="IPR013785">
    <property type="entry name" value="Aldolase_TIM"/>
</dbReference>
<proteinExistence type="inferred from homology"/>
<evidence type="ECO:0000256" key="1">
    <source>
        <dbReference type="ARBA" id="ARBA00004714"/>
    </source>
</evidence>
<evidence type="ECO:0000256" key="2">
    <source>
        <dbReference type="ARBA" id="ARBA00010387"/>
    </source>
</evidence>
<name>A0ABQ9W3Y3_SAGOE</name>
<comment type="similarity">
    <text evidence="2">Belongs to the class I fructose-bisphosphate aldolase family.</text>
</comment>
<evidence type="ECO:0000256" key="4">
    <source>
        <dbReference type="ARBA" id="ARBA00023152"/>
    </source>
</evidence>
<evidence type="ECO:0000256" key="6">
    <source>
        <dbReference type="SAM" id="MobiDB-lite"/>
    </source>
</evidence>
<organism evidence="7 8">
    <name type="scientific">Saguinus oedipus</name>
    <name type="common">Cotton-top tamarin</name>
    <name type="synonym">Oedipomidas oedipus</name>
    <dbReference type="NCBI Taxonomy" id="9490"/>
    <lineage>
        <taxon>Eukaryota</taxon>
        <taxon>Metazoa</taxon>
        <taxon>Chordata</taxon>
        <taxon>Craniata</taxon>
        <taxon>Vertebrata</taxon>
        <taxon>Euteleostomi</taxon>
        <taxon>Mammalia</taxon>
        <taxon>Eutheria</taxon>
        <taxon>Euarchontoglires</taxon>
        <taxon>Primates</taxon>
        <taxon>Haplorrhini</taxon>
        <taxon>Platyrrhini</taxon>
        <taxon>Cebidae</taxon>
        <taxon>Callitrichinae</taxon>
        <taxon>Saguinus</taxon>
    </lineage>
</organism>
<accession>A0ABQ9W3Y3</accession>
<dbReference type="InterPro" id="IPR000741">
    <property type="entry name" value="FBA_I"/>
</dbReference>
<dbReference type="SUPFAM" id="SSF51569">
    <property type="entry name" value="Aldolase"/>
    <property type="match status" value="1"/>
</dbReference>
<dbReference type="PANTHER" id="PTHR11627">
    <property type="entry name" value="FRUCTOSE-BISPHOSPHATE ALDOLASE"/>
    <property type="match status" value="1"/>
</dbReference>
<reference evidence="7 8" key="1">
    <citation type="submission" date="2023-05" db="EMBL/GenBank/DDBJ databases">
        <title>B98-5 Cell Line De Novo Hybrid Assembly: An Optical Mapping Approach.</title>
        <authorList>
            <person name="Kananen K."/>
            <person name="Auerbach J.A."/>
            <person name="Kautto E."/>
            <person name="Blachly J.S."/>
        </authorList>
    </citation>
    <scope>NUCLEOTIDE SEQUENCE [LARGE SCALE GENOMIC DNA]</scope>
    <source>
        <strain evidence="7">B95-8</strain>
        <tissue evidence="7">Cell line</tissue>
    </source>
</reference>
<dbReference type="EC" id="4.1.2.13" evidence="3"/>
<dbReference type="Pfam" id="PF00274">
    <property type="entry name" value="Glycolytic"/>
    <property type="match status" value="1"/>
</dbReference>
<evidence type="ECO:0000313" key="8">
    <source>
        <dbReference type="Proteomes" id="UP001266305"/>
    </source>
</evidence>
<protein>
    <recommendedName>
        <fullName evidence="3">fructose-bisphosphate aldolase</fullName>
        <ecNumber evidence="3">4.1.2.13</ecNumber>
    </recommendedName>
</protein>
<gene>
    <name evidence="7" type="ORF">P7K49_006968</name>
</gene>
<dbReference type="EMBL" id="JASSZA010000003">
    <property type="protein sequence ID" value="KAK2116342.1"/>
    <property type="molecule type" value="Genomic_DNA"/>
</dbReference>
<keyword evidence="5" id="KW-0456">Lyase</keyword>
<comment type="caution">
    <text evidence="7">The sequence shown here is derived from an EMBL/GenBank/DDBJ whole genome shotgun (WGS) entry which is preliminary data.</text>
</comment>
<comment type="pathway">
    <text evidence="1">Carbohydrate degradation; glycolysis; D-glyceraldehyde 3-phosphate and glycerone phosphate from D-glucose: step 4/4.</text>
</comment>
<feature type="region of interest" description="Disordered" evidence="6">
    <location>
        <begin position="167"/>
        <end position="199"/>
    </location>
</feature>
<evidence type="ECO:0000256" key="3">
    <source>
        <dbReference type="ARBA" id="ARBA00013068"/>
    </source>
</evidence>
<evidence type="ECO:0000256" key="5">
    <source>
        <dbReference type="ARBA" id="ARBA00023239"/>
    </source>
</evidence>
<keyword evidence="8" id="KW-1185">Reference proteome</keyword>
<dbReference type="Gene3D" id="3.20.20.70">
    <property type="entry name" value="Aldolase class I"/>
    <property type="match status" value="1"/>
</dbReference>
<dbReference type="Proteomes" id="UP001266305">
    <property type="component" value="Unassembled WGS sequence"/>
</dbReference>